<organism evidence="2 3">
    <name type="scientific">Brachyspira hampsonii 30446</name>
    <dbReference type="NCBI Taxonomy" id="1289135"/>
    <lineage>
        <taxon>Bacteria</taxon>
        <taxon>Pseudomonadati</taxon>
        <taxon>Spirochaetota</taxon>
        <taxon>Spirochaetia</taxon>
        <taxon>Brachyspirales</taxon>
        <taxon>Brachyspiraceae</taxon>
        <taxon>Brachyspira</taxon>
    </lineage>
</organism>
<evidence type="ECO:0000313" key="3">
    <source>
        <dbReference type="Proteomes" id="UP000011663"/>
    </source>
</evidence>
<evidence type="ECO:0000313" key="2">
    <source>
        <dbReference type="EMBL" id="EKV57235.1"/>
    </source>
</evidence>
<sequence length="281" mass="32967">MAICKQKISNTENCPREEYKDGLCIIHHNSNDKPEGLFRRIIRDDIYRGFYNFSYMISYDGFNFEGLKIEKNSNMLFTNSLFYGPFQMRNFNLFGSLDFTDSNFESGLFITMSNVYKEIIIKNSKINIDFNMSLSNLHSIDIDNITADCNFSIANSDIIDKLSFNHIHFKNNFSMLNASLQGESSFENIIIDGDADFRNMVFYKSLKFENVEIKGKTIPYEIIENEKIEFVNVLINGRVIEDNQKEKKEKEKKESQLEKIKEAKDKMYKETLLNNKYSKRK</sequence>
<dbReference type="GeneID" id="66487683"/>
<dbReference type="STRING" id="1289135.A966_06270"/>
<dbReference type="Proteomes" id="UP000011663">
    <property type="component" value="Unassembled WGS sequence"/>
</dbReference>
<gene>
    <name evidence="2" type="ORF">A966_06270</name>
</gene>
<keyword evidence="1" id="KW-0175">Coiled coil</keyword>
<dbReference type="AlphaFoldDB" id="A0A2U4EW95"/>
<dbReference type="EMBL" id="ALNZ01000023">
    <property type="protein sequence ID" value="EKV57235.1"/>
    <property type="molecule type" value="Genomic_DNA"/>
</dbReference>
<dbReference type="OrthoDB" id="306425at2"/>
<proteinExistence type="predicted"/>
<comment type="caution">
    <text evidence="2">The sequence shown here is derived from an EMBL/GenBank/DDBJ whole genome shotgun (WGS) entry which is preliminary data.</text>
</comment>
<evidence type="ECO:0000256" key="1">
    <source>
        <dbReference type="SAM" id="Coils"/>
    </source>
</evidence>
<accession>A0A2U4EW95</accession>
<evidence type="ECO:0008006" key="4">
    <source>
        <dbReference type="Google" id="ProtNLM"/>
    </source>
</evidence>
<feature type="coiled-coil region" evidence="1">
    <location>
        <begin position="240"/>
        <end position="270"/>
    </location>
</feature>
<protein>
    <recommendedName>
        <fullName evidence="4">Pentapeptide repeat-containing protein</fullName>
    </recommendedName>
</protein>
<reference evidence="2 3" key="1">
    <citation type="submission" date="2012-07" db="EMBL/GenBank/DDBJ databases">
        <title>Genome sequence of Brachyspira sp. 30446, isolated from a pig with mucohaemorrhagic colitis.</title>
        <authorList>
            <person name="Rubin J.E."/>
            <person name="Fernando C."/>
            <person name="Harding J.C.S."/>
            <person name="Hill J.E."/>
        </authorList>
    </citation>
    <scope>NUCLEOTIDE SEQUENCE [LARGE SCALE GENOMIC DNA]</scope>
    <source>
        <strain evidence="2 3">30446</strain>
    </source>
</reference>
<name>A0A2U4EW95_9SPIR</name>
<dbReference type="RefSeq" id="WP_008723481.1">
    <property type="nucleotide sequence ID" value="NZ_JH994111.1"/>
</dbReference>